<sequence>MTEEILDKKLSELNSKWPTTLIDIIDLISNELEKQGEAPSDAQKKAQRLTILISDYFGGSSFYLPFGRRLKTALRDYEIFKNFTGDNIKSLVKIHRLSESHIYAIIRDQRKLQRQRNDKLCK</sequence>
<accession>A0A1H7X2Y5</accession>
<dbReference type="Pfam" id="PF08765">
    <property type="entry name" value="Mor"/>
    <property type="match status" value="1"/>
</dbReference>
<dbReference type="STRING" id="97481.SAMN05444853_1117"/>
<dbReference type="SUPFAM" id="SSF46689">
    <property type="entry name" value="Homeodomain-like"/>
    <property type="match status" value="1"/>
</dbReference>
<proteinExistence type="predicted"/>
<dbReference type="OrthoDB" id="6387485at2"/>
<dbReference type="RefSeq" id="WP_090921589.1">
    <property type="nucleotide sequence ID" value="NZ_CP016180.1"/>
</dbReference>
<dbReference type="InterPro" id="IPR052411">
    <property type="entry name" value="c-mor_Regulatory_Protein"/>
</dbReference>
<dbReference type="AlphaFoldDB" id="A0A1H7X2Y5"/>
<evidence type="ECO:0000313" key="5">
    <source>
        <dbReference type="Proteomes" id="UP001224812"/>
    </source>
</evidence>
<keyword evidence="5" id="KW-1185">Reference proteome</keyword>
<evidence type="ECO:0000259" key="1">
    <source>
        <dbReference type="Pfam" id="PF08765"/>
    </source>
</evidence>
<dbReference type="PANTHER" id="PTHR37812">
    <property type="entry name" value="MU-LIKE PROPHAGE FLUMU PROTEIN C"/>
    <property type="match status" value="1"/>
</dbReference>
<dbReference type="EMBL" id="FOBN01000011">
    <property type="protein sequence ID" value="SEM28011.1"/>
    <property type="molecule type" value="Genomic_DNA"/>
</dbReference>
<dbReference type="InterPro" id="IPR014875">
    <property type="entry name" value="Mor_transcription_activator"/>
</dbReference>
<dbReference type="InterPro" id="IPR009057">
    <property type="entry name" value="Homeodomain-like_sf"/>
</dbReference>
<evidence type="ECO:0000313" key="4">
    <source>
        <dbReference type="Proteomes" id="UP000198883"/>
    </source>
</evidence>
<protein>
    <submittedName>
        <fullName evidence="2">Mor transcription activator family protein</fullName>
    </submittedName>
    <submittedName>
        <fullName evidence="3">Transcriptional regulator, Middle operon regulator (Mor) family</fullName>
    </submittedName>
</protein>
<feature type="domain" description="Mor transcription activator" evidence="1">
    <location>
        <begin position="15"/>
        <end position="117"/>
    </location>
</feature>
<reference evidence="2 5" key="3">
    <citation type="journal article" date="2023" name="Front. Microbiol.">
        <title>Phylogeography and host specificity of Pasteurellaceae pathogenic to sea-farmed fish in the north-east Atlantic.</title>
        <authorList>
            <person name="Gulla S."/>
            <person name="Colquhoun D.J."/>
            <person name="Olsen A.B."/>
            <person name="Spilsberg B."/>
            <person name="Lagesen K."/>
            <person name="Aakesson C.P."/>
            <person name="Strom S."/>
            <person name="Manji F."/>
            <person name="Birkbeck T.H."/>
            <person name="Nilsen H.K."/>
        </authorList>
    </citation>
    <scope>NUCLEOTIDE SEQUENCE [LARGE SCALE GENOMIC DNA]</scope>
    <source>
        <strain evidence="2 5">VIO11850</strain>
    </source>
</reference>
<dbReference type="GeneID" id="83543755"/>
<dbReference type="Proteomes" id="UP001224812">
    <property type="component" value="Unassembled WGS sequence"/>
</dbReference>
<dbReference type="Proteomes" id="UP000198883">
    <property type="component" value="Unassembled WGS sequence"/>
</dbReference>
<reference evidence="4" key="1">
    <citation type="submission" date="2016-10" db="EMBL/GenBank/DDBJ databases">
        <authorList>
            <person name="Varghese N."/>
            <person name="Submissions S."/>
        </authorList>
    </citation>
    <scope>NUCLEOTIDE SEQUENCE [LARGE SCALE GENOMIC DNA]</scope>
    <source>
        <strain evidence="4">DSM 24204</strain>
    </source>
</reference>
<dbReference type="EMBL" id="JASAVS010000012">
    <property type="protein sequence ID" value="MDP8085525.1"/>
    <property type="molecule type" value="Genomic_DNA"/>
</dbReference>
<name>A0A1H7X2Y5_9PAST</name>
<dbReference type="PANTHER" id="PTHR37812:SF1">
    <property type="entry name" value="MU-LIKE PROPHAGE FLUMU PROTEIN C"/>
    <property type="match status" value="1"/>
</dbReference>
<reference evidence="3" key="2">
    <citation type="submission" date="2016-10" db="EMBL/GenBank/DDBJ databases">
        <authorList>
            <person name="de Groot N.N."/>
        </authorList>
    </citation>
    <scope>NUCLEOTIDE SEQUENCE [LARGE SCALE GENOMIC DNA]</scope>
    <source>
        <strain evidence="3">DSM 24204</strain>
    </source>
</reference>
<dbReference type="Gene3D" id="1.10.10.60">
    <property type="entry name" value="Homeodomain-like"/>
    <property type="match status" value="1"/>
</dbReference>
<evidence type="ECO:0000313" key="2">
    <source>
        <dbReference type="EMBL" id="MDP8085525.1"/>
    </source>
</evidence>
<evidence type="ECO:0000313" key="3">
    <source>
        <dbReference type="EMBL" id="SEM28011.1"/>
    </source>
</evidence>
<gene>
    <name evidence="2" type="ORF">QJT92_06260</name>
    <name evidence="3" type="ORF">SAMN05444853_1117</name>
</gene>
<organism evidence="3 4">
    <name type="scientific">Phocoenobacter skyensis</name>
    <dbReference type="NCBI Taxonomy" id="97481"/>
    <lineage>
        <taxon>Bacteria</taxon>
        <taxon>Pseudomonadati</taxon>
        <taxon>Pseudomonadota</taxon>
        <taxon>Gammaproteobacteria</taxon>
        <taxon>Pasteurellales</taxon>
        <taxon>Pasteurellaceae</taxon>
        <taxon>Phocoenobacter</taxon>
    </lineage>
</organism>